<reference evidence="1" key="2">
    <citation type="submission" date="2021-08" db="EMBL/GenBank/DDBJ databases">
        <authorList>
            <person name="Eriksson T."/>
        </authorList>
    </citation>
    <scope>NUCLEOTIDE SEQUENCE</scope>
    <source>
        <strain evidence="1">Stoneville</strain>
        <tissue evidence="1">Whole head</tissue>
    </source>
</reference>
<reference evidence="1" key="1">
    <citation type="journal article" date="2020" name="J Insects Food Feed">
        <title>The yellow mealworm (Tenebrio molitor) genome: a resource for the emerging insects as food and feed industry.</title>
        <authorList>
            <person name="Eriksson T."/>
            <person name="Andere A."/>
            <person name="Kelstrup H."/>
            <person name="Emery V."/>
            <person name="Picard C."/>
        </authorList>
    </citation>
    <scope>NUCLEOTIDE SEQUENCE</scope>
    <source>
        <strain evidence="1">Stoneville</strain>
        <tissue evidence="1">Whole head</tissue>
    </source>
</reference>
<dbReference type="AlphaFoldDB" id="A0A8J6H8P8"/>
<gene>
    <name evidence="1" type="ORF">GEV33_012945</name>
</gene>
<accession>A0A8J6H8P8</accession>
<evidence type="ECO:0000313" key="1">
    <source>
        <dbReference type="EMBL" id="KAH0809846.1"/>
    </source>
</evidence>
<dbReference type="Proteomes" id="UP000719412">
    <property type="component" value="Unassembled WGS sequence"/>
</dbReference>
<name>A0A8J6H8P8_TENMO</name>
<evidence type="ECO:0000313" key="2">
    <source>
        <dbReference type="Proteomes" id="UP000719412"/>
    </source>
</evidence>
<comment type="caution">
    <text evidence="1">The sequence shown here is derived from an EMBL/GenBank/DDBJ whole genome shotgun (WGS) entry which is preliminary data.</text>
</comment>
<organism evidence="1 2">
    <name type="scientific">Tenebrio molitor</name>
    <name type="common">Yellow mealworm beetle</name>
    <dbReference type="NCBI Taxonomy" id="7067"/>
    <lineage>
        <taxon>Eukaryota</taxon>
        <taxon>Metazoa</taxon>
        <taxon>Ecdysozoa</taxon>
        <taxon>Arthropoda</taxon>
        <taxon>Hexapoda</taxon>
        <taxon>Insecta</taxon>
        <taxon>Pterygota</taxon>
        <taxon>Neoptera</taxon>
        <taxon>Endopterygota</taxon>
        <taxon>Coleoptera</taxon>
        <taxon>Polyphaga</taxon>
        <taxon>Cucujiformia</taxon>
        <taxon>Tenebrionidae</taxon>
        <taxon>Tenebrio</taxon>
    </lineage>
</organism>
<protein>
    <submittedName>
        <fullName evidence="1">Uncharacterized protein</fullName>
    </submittedName>
</protein>
<dbReference type="EMBL" id="JABDTM020027879">
    <property type="protein sequence ID" value="KAH0809846.1"/>
    <property type="molecule type" value="Genomic_DNA"/>
</dbReference>
<keyword evidence="2" id="KW-1185">Reference proteome</keyword>
<sequence>MRTYSGKAELFSYGDISRAFYFAITQALIIENPSDLSTSALIEYRHHITPYCVVPHRCNDRPPTFYFVCCRLAICLIYNKSSRQQLSELVKVLNWNPNPYKTIDDNSSDLYRHRTFTMQRRQRWVDAHSTDGTTVFSYNCDIVDGRNVKWIACRHAASWAGSPTAPSNAFSRTAGVLERIWRRRVDYHVEWLCVRMRRYFFSEDEFQHIQRTEASFGGVSELWQDDVFAPGIFSARQIEMIDSGEERFQSGRGTPTR</sequence>
<proteinExistence type="predicted"/>